<dbReference type="Gene3D" id="3.30.70.3290">
    <property type="match status" value="1"/>
</dbReference>
<dbReference type="Gene3D" id="3.40.50.720">
    <property type="entry name" value="NAD(P)-binding Rossmann-like Domain"/>
    <property type="match status" value="1"/>
</dbReference>
<dbReference type="SMART" id="SM00825">
    <property type="entry name" value="PKS_KS"/>
    <property type="match status" value="1"/>
</dbReference>
<evidence type="ECO:0000256" key="1">
    <source>
        <dbReference type="ARBA" id="ARBA00022450"/>
    </source>
</evidence>
<dbReference type="GO" id="GO:0004312">
    <property type="term" value="F:fatty acid synthase activity"/>
    <property type="evidence" value="ECO:0007669"/>
    <property type="project" value="TreeGrafter"/>
</dbReference>
<dbReference type="FunFam" id="3.40.366.10:FF:000002">
    <property type="entry name" value="Probable polyketide synthase 2"/>
    <property type="match status" value="1"/>
</dbReference>
<keyword evidence="3" id="KW-0808">Transferase</keyword>
<dbReference type="SUPFAM" id="SSF53901">
    <property type="entry name" value="Thiolase-like"/>
    <property type="match status" value="1"/>
</dbReference>
<dbReference type="SUPFAM" id="SSF55048">
    <property type="entry name" value="Probable ACP-binding domain of malonyl-CoA ACP transacylase"/>
    <property type="match status" value="1"/>
</dbReference>
<evidence type="ECO:0000256" key="2">
    <source>
        <dbReference type="ARBA" id="ARBA00022553"/>
    </source>
</evidence>
<dbReference type="Pfam" id="PF22621">
    <property type="entry name" value="CurL-like_PKS_C"/>
    <property type="match status" value="1"/>
</dbReference>
<dbReference type="EMBL" id="CP000393">
    <property type="protein sequence ID" value="ABG52865.1"/>
    <property type="molecule type" value="Genomic_DNA"/>
</dbReference>
<dbReference type="InterPro" id="IPR020841">
    <property type="entry name" value="PKS_Beta-ketoAc_synthase_dom"/>
</dbReference>
<dbReference type="GO" id="GO:0005886">
    <property type="term" value="C:plasma membrane"/>
    <property type="evidence" value="ECO:0007669"/>
    <property type="project" value="TreeGrafter"/>
</dbReference>
<evidence type="ECO:0000256" key="7">
    <source>
        <dbReference type="PROSITE-ProRule" id="PRU01363"/>
    </source>
</evidence>
<dbReference type="Gene3D" id="3.40.47.10">
    <property type="match status" value="1"/>
</dbReference>
<proteinExistence type="predicted"/>
<evidence type="ECO:0000313" key="11">
    <source>
        <dbReference type="EMBL" id="ABG52865.1"/>
    </source>
</evidence>
<dbReference type="SUPFAM" id="SSF51735">
    <property type="entry name" value="NAD(P)-binding Rossmann-fold domains"/>
    <property type="match status" value="2"/>
</dbReference>
<dbReference type="Pfam" id="PF02801">
    <property type="entry name" value="Ketoacyl-synt_C"/>
    <property type="match status" value="1"/>
</dbReference>
<dbReference type="InterPro" id="IPR049900">
    <property type="entry name" value="PKS_mFAS_DH"/>
</dbReference>
<dbReference type="PROSITE" id="PS00606">
    <property type="entry name" value="KS3_1"/>
    <property type="match status" value="1"/>
</dbReference>
<keyword evidence="4" id="KW-0276">Fatty acid metabolism</keyword>
<feature type="domain" description="Carrier" evidence="8">
    <location>
        <begin position="1785"/>
        <end position="1860"/>
    </location>
</feature>
<evidence type="ECO:0000259" key="9">
    <source>
        <dbReference type="PROSITE" id="PS52004"/>
    </source>
</evidence>
<dbReference type="InterPro" id="IPR009081">
    <property type="entry name" value="PP-bd_ACP"/>
</dbReference>
<reference evidence="11" key="1">
    <citation type="submission" date="2006-06" db="EMBL/GenBank/DDBJ databases">
        <title>Complete sequence of Trichodesmium erythraeum IMS101.</title>
        <authorList>
            <consortium name="US DOE Joint Genome Institute"/>
            <person name="Copeland A."/>
            <person name="Lucas S."/>
            <person name="Lapidus A."/>
            <person name="Barry K."/>
            <person name="Detter J.C."/>
            <person name="Glavina del Rio T."/>
            <person name="Hammon N."/>
            <person name="Israni S."/>
            <person name="Dalin E."/>
            <person name="Tice H."/>
            <person name="Pitluck S."/>
            <person name="Kiss H."/>
            <person name="Munk A.C."/>
            <person name="Brettin T."/>
            <person name="Bruce D."/>
            <person name="Han C."/>
            <person name="Tapia R."/>
            <person name="Gilna P."/>
            <person name="Schmutz J."/>
            <person name="Larimer F."/>
            <person name="Land M."/>
            <person name="Hauser L."/>
            <person name="Kyrpides N."/>
            <person name="Kim E."/>
            <person name="Richardson P."/>
        </authorList>
    </citation>
    <scope>NUCLEOTIDE SEQUENCE [LARGE SCALE GENOMIC DNA]</scope>
    <source>
        <strain evidence="11">IMS101</strain>
    </source>
</reference>
<dbReference type="SUPFAM" id="SSF52151">
    <property type="entry name" value="FabD/lysophospholipase-like"/>
    <property type="match status" value="1"/>
</dbReference>
<keyword evidence="6" id="KW-0511">Multifunctional enzyme</keyword>
<dbReference type="InterPro" id="IPR016039">
    <property type="entry name" value="Thiolase-like"/>
</dbReference>
<dbReference type="SMART" id="SM00826">
    <property type="entry name" value="PKS_DH"/>
    <property type="match status" value="1"/>
</dbReference>
<dbReference type="eggNOG" id="COG1028">
    <property type="taxonomic scope" value="Bacteria"/>
</dbReference>
<dbReference type="InterPro" id="IPR018201">
    <property type="entry name" value="Ketoacyl_synth_AS"/>
</dbReference>
<protein>
    <submittedName>
        <fullName evidence="11">Beta-ketoacyl synthase</fullName>
    </submittedName>
</protein>
<dbReference type="GO" id="GO:0071770">
    <property type="term" value="P:DIM/DIP cell wall layer assembly"/>
    <property type="evidence" value="ECO:0007669"/>
    <property type="project" value="TreeGrafter"/>
</dbReference>
<dbReference type="PANTHER" id="PTHR43775:SF51">
    <property type="entry name" value="INACTIVE PHENOLPHTHIOCEROL SYNTHESIS POLYKETIDE SYNTHASE TYPE I PKS1-RELATED"/>
    <property type="match status" value="1"/>
</dbReference>
<dbReference type="SMART" id="SM01294">
    <property type="entry name" value="PKS_PP_betabranch"/>
    <property type="match status" value="1"/>
</dbReference>
<dbReference type="PROSITE" id="PS52004">
    <property type="entry name" value="KS3_2"/>
    <property type="match status" value="1"/>
</dbReference>
<dbReference type="GO" id="GO:0004315">
    <property type="term" value="F:3-oxoacyl-[acyl-carrier-protein] synthase activity"/>
    <property type="evidence" value="ECO:0007669"/>
    <property type="project" value="InterPro"/>
</dbReference>
<dbReference type="KEGG" id="ter:Tery_3821"/>
<feature type="domain" description="Ketosynthase family 3 (KS3)" evidence="9">
    <location>
        <begin position="12"/>
        <end position="439"/>
    </location>
</feature>
<dbReference type="InterPro" id="IPR057326">
    <property type="entry name" value="KR_dom"/>
</dbReference>
<dbReference type="InterPro" id="IPR036291">
    <property type="entry name" value="NAD(P)-bd_dom_sf"/>
</dbReference>
<dbReference type="InterPro" id="IPR014031">
    <property type="entry name" value="Ketoacyl_synth_C"/>
</dbReference>
<feature type="region of interest" description="C-terminal hotdog fold" evidence="7">
    <location>
        <begin position="1074"/>
        <end position="1244"/>
    </location>
</feature>
<dbReference type="InterPro" id="IPR049552">
    <property type="entry name" value="PKS_DH_N"/>
</dbReference>
<dbReference type="GO" id="GO:0006633">
    <property type="term" value="P:fatty acid biosynthetic process"/>
    <property type="evidence" value="ECO:0007669"/>
    <property type="project" value="InterPro"/>
</dbReference>
<dbReference type="GO" id="GO:0031177">
    <property type="term" value="F:phosphopantetheine binding"/>
    <property type="evidence" value="ECO:0007669"/>
    <property type="project" value="InterPro"/>
</dbReference>
<dbReference type="Gene3D" id="3.40.366.10">
    <property type="entry name" value="Malonyl-Coenzyme A Acyl Carrier Protein, domain 2"/>
    <property type="match status" value="1"/>
</dbReference>
<keyword evidence="2" id="KW-0597">Phosphoprotein</keyword>
<name>Q10Y09_TRIEI</name>
<dbReference type="Gene3D" id="1.10.1200.10">
    <property type="entry name" value="ACP-like"/>
    <property type="match status" value="1"/>
</dbReference>
<dbReference type="OrthoDB" id="499075at2"/>
<dbReference type="InterPro" id="IPR050091">
    <property type="entry name" value="PKS_NRPS_Biosynth_Enz"/>
</dbReference>
<dbReference type="SMART" id="SM00827">
    <property type="entry name" value="PKS_AT"/>
    <property type="match status" value="1"/>
</dbReference>
<dbReference type="InterPro" id="IPR001227">
    <property type="entry name" value="Ac_transferase_dom_sf"/>
</dbReference>
<dbReference type="CDD" id="cd08955">
    <property type="entry name" value="KR_2_FAS_SDR_x"/>
    <property type="match status" value="1"/>
</dbReference>
<dbReference type="PANTHER" id="PTHR43775">
    <property type="entry name" value="FATTY ACID SYNTHASE"/>
    <property type="match status" value="1"/>
</dbReference>
<dbReference type="Pfam" id="PF08659">
    <property type="entry name" value="KR"/>
    <property type="match status" value="1"/>
</dbReference>
<dbReference type="SMART" id="SM00822">
    <property type="entry name" value="PKS_KR"/>
    <property type="match status" value="1"/>
</dbReference>
<dbReference type="Gene3D" id="3.10.129.110">
    <property type="entry name" value="Polyketide synthase dehydratase"/>
    <property type="match status" value="1"/>
</dbReference>
<keyword evidence="5" id="KW-0443">Lipid metabolism</keyword>
<dbReference type="STRING" id="203124.Tery_3821"/>
<sequence length="1909" mass="210573">MNQPEEPQQYNDNEIAIIGMSGRFPGAKNVEDFWDNLKNGVESISLLSDKQLSKSGVAPEILNNPNYVKVNSMVSDIDMFDANFFNYSPREAEEIDPQQRLFLECAWEAIESSGYNPENYEGSIGVYAGGGLPTYLMYNLEDQDFILLGNRYFTQMVGNDKDYLATRTAYKLNLTGPALNIQTACSTSLVAVHLACQSLLNGECDMALAGGVSIQIPQNVGYLHQEGLIGSHDGHCRAFDARSSGTVFGNGVGVVLLKPLQDAIADGDCIHAVIKGSAINNDGSLKLGYTAPSVDGQAAVISEAQAVASVTPETITYIEAHGTGTELGDPIEIEALTKAFSEHTDKKQFCAIGSLKTNVGHMNTAAGIGALIKTVLTLKHNLIPPSLHYEKPNPQINFSDSPFYVNSTLSEWKRNGTPLRAGVSSFGIGGTNSHVVLEEAPSQVKEEDDLQRPVHILTLSAKTPTALADLVDSYHHYLETNLDLDLGDVCYTANTGRVHFNHRLAVVAEKQTELTEKLRQFKLEDKVEGICSGKLLINATAPKVAFLFTGQGSQYVNMGKELYEQAPVFRAALDECEEILEELGVNSILEIIYPEGGETSPLDQTAYTQPAIFAIEYALAKLWESWGIKPDVVMGHSVGEYIAATVAGIFSLEDGLKLIAARGRLMQQLPAGGEMVAVMASEAKVKKLLRPYAEKVAIAAINGPKSVVISGEATAVREIVSSLESEKIKTKQLQVSHAFHSPLMEPMLAEWEAVAKELTYHQPEIPVISNVTGTIADKSITTAKYWVDHVRLPVRFAEGMDALQKQGVEIFLEVGPKPILLGMGRRCLPKDVGVWLPSLRPEHIPLQSSLESARSEDFSQMLSSLGELYVRGVKVDWVEYDGEYSRQKVILPTYPFQRQRYWIDNYSRGRNSVSVSSNNGFVTEEGTSNPLLGRKLLLPFAQQFRFQTKLTPEFPSYVKDHRYYGKIVVAGASHIVLGLLAGKEALNSDSCVVENIEFLQILGADETSSRTVQILLDQEKETEYTYQLISCEAGTEYDPSTVWTVHAKAKVRSVNNSELPKENIDIAAVKNRCIQSLSSDEYYSTALEPMKGDFHLGPTFQWTEQAWISSTEGLVKVKAGENNEEMQEYWPHPGMVDSGIVPVALLSILRELSQNTENNGNGKKNAIDSEMEIPTYAFAGAKSFKFFDNFDIDDDLWYYTKIDESSSYDRGELLGETYLLNGDGKVLAEYSGIDFRQLSRKLLLRSFGLDFSQWYYQTEWQPAALMPGETQETGTYLLFCPTGESNSKLKEWSDSLNSQLLDQGHQCIVVYPADSYKKLSSEGKKQIIQLSPTQPEHFQKLLDEVNELTEELPLKGVIHLWSLDTDVEELTKTEEIICGSIINFLQGMRSLEKLPPLLLVTQGASLEVRSKESGVSINAQPQQALLWGVGKVITMEYPQLDCRCLDLDPNADEQETLKVLLDEVANHQTSTSVENQIRYCQGKRQVARLTQPRLDTDAKLAIQTEASYLITGGLGALGLEVAQLLVQQGVKSIALVGRNSPSETAQESIQELEAAGTQVSVFLGDVSVEKDMVNIFQKIQTSLPPLKGVIHAAGVLDDGFIQQMTWQQFTKVTAPKVTGTWNLHKLTKDIPLDFFVCFSSLASVLGSPGQSNYAAANAFMDAVAQYRQNLGLPGLSINWGPWANVGIAARMGAQQQGRLQSQGLQGIQTEQGLQALEEVLATDEAQIAIFNIDWPHLLSQFGQMTPAFLSEIASQHPLQGKANQGPKQRELLEQMKVATTDQRQRLMVDYLIGVVAKVLRRGKNDLPDPEEGFFNLGMDSLMALDFGQMIQVDLGITLSSTSTFEYPNIQALAEYLEEIIPKVDEKEAEYETDDTAIDAESLITEISQLSEDKMDEAIDEALTQLYQFI</sequence>
<evidence type="ECO:0000259" key="10">
    <source>
        <dbReference type="PROSITE" id="PS52019"/>
    </source>
</evidence>
<evidence type="ECO:0000259" key="8">
    <source>
        <dbReference type="PROSITE" id="PS50075"/>
    </source>
</evidence>
<evidence type="ECO:0000256" key="4">
    <source>
        <dbReference type="ARBA" id="ARBA00022832"/>
    </source>
</evidence>
<feature type="region of interest" description="N-terminal hotdog fold" evidence="7">
    <location>
        <begin position="929"/>
        <end position="1058"/>
    </location>
</feature>
<evidence type="ECO:0000256" key="5">
    <source>
        <dbReference type="ARBA" id="ARBA00023098"/>
    </source>
</evidence>
<dbReference type="InterPro" id="IPR042104">
    <property type="entry name" value="PKS_dehydratase_sf"/>
</dbReference>
<dbReference type="InterPro" id="IPR020806">
    <property type="entry name" value="PKS_PP-bd"/>
</dbReference>
<keyword evidence="1" id="KW-0596">Phosphopantetheine</keyword>
<dbReference type="InterPro" id="IPR016036">
    <property type="entry name" value="Malonyl_transacylase_ACP-bd"/>
</dbReference>
<dbReference type="Pfam" id="PF00698">
    <property type="entry name" value="Acyl_transf_1"/>
    <property type="match status" value="1"/>
</dbReference>
<dbReference type="InterPro" id="IPR020807">
    <property type="entry name" value="PKS_DH"/>
</dbReference>
<dbReference type="InterPro" id="IPR036736">
    <property type="entry name" value="ACP-like_sf"/>
</dbReference>
<dbReference type="InterPro" id="IPR013968">
    <property type="entry name" value="PKS_KR"/>
</dbReference>
<dbReference type="SMART" id="SM00823">
    <property type="entry name" value="PKS_PP"/>
    <property type="match status" value="1"/>
</dbReference>
<gene>
    <name evidence="11" type="ordered locus">Tery_3821</name>
</gene>
<organism evidence="11">
    <name type="scientific">Trichodesmium erythraeum (strain IMS101)</name>
    <dbReference type="NCBI Taxonomy" id="203124"/>
    <lineage>
        <taxon>Bacteria</taxon>
        <taxon>Bacillati</taxon>
        <taxon>Cyanobacteriota</taxon>
        <taxon>Cyanophyceae</taxon>
        <taxon>Oscillatoriophycideae</taxon>
        <taxon>Oscillatoriales</taxon>
        <taxon>Microcoleaceae</taxon>
        <taxon>Trichodesmium</taxon>
    </lineage>
</organism>
<evidence type="ECO:0000256" key="6">
    <source>
        <dbReference type="ARBA" id="ARBA00023268"/>
    </source>
</evidence>
<feature type="active site" description="Proton acceptor; for dehydratase activity" evidence="7">
    <location>
        <position position="961"/>
    </location>
</feature>
<dbReference type="SUPFAM" id="SSF47336">
    <property type="entry name" value="ACP-like"/>
    <property type="match status" value="1"/>
</dbReference>
<dbReference type="HOGENOM" id="CLU_000022_35_2_3"/>
<dbReference type="eggNOG" id="COG3321">
    <property type="taxonomic scope" value="Bacteria"/>
</dbReference>
<dbReference type="PROSITE" id="PS50075">
    <property type="entry name" value="CARRIER"/>
    <property type="match status" value="1"/>
</dbReference>
<dbReference type="InterPro" id="IPR014043">
    <property type="entry name" value="Acyl_transferase_dom"/>
</dbReference>
<feature type="active site" description="Proton donor; for dehydratase activity" evidence="7">
    <location>
        <position position="1137"/>
    </location>
</feature>
<dbReference type="Pfam" id="PF00550">
    <property type="entry name" value="PP-binding"/>
    <property type="match status" value="1"/>
</dbReference>
<dbReference type="GO" id="GO:0005737">
    <property type="term" value="C:cytoplasm"/>
    <property type="evidence" value="ECO:0007669"/>
    <property type="project" value="TreeGrafter"/>
</dbReference>
<evidence type="ECO:0000256" key="3">
    <source>
        <dbReference type="ARBA" id="ARBA00022679"/>
    </source>
</evidence>
<dbReference type="Pfam" id="PF00109">
    <property type="entry name" value="ketoacyl-synt"/>
    <property type="match status" value="1"/>
</dbReference>
<dbReference type="InterPro" id="IPR014030">
    <property type="entry name" value="Ketoacyl_synth_N"/>
</dbReference>
<accession>Q10Y09</accession>
<dbReference type="CDD" id="cd00833">
    <property type="entry name" value="PKS"/>
    <property type="match status" value="1"/>
</dbReference>
<dbReference type="Pfam" id="PF21089">
    <property type="entry name" value="PKS_DH_N"/>
    <property type="match status" value="1"/>
</dbReference>
<feature type="domain" description="PKS/mFAS DH" evidence="10">
    <location>
        <begin position="929"/>
        <end position="1244"/>
    </location>
</feature>
<dbReference type="FunFam" id="3.40.47.10:FF:000042">
    <property type="entry name" value="Polyketide synthase Pks13"/>
    <property type="match status" value="1"/>
</dbReference>
<dbReference type="InterPro" id="IPR016035">
    <property type="entry name" value="Acyl_Trfase/lysoPLipase"/>
</dbReference>
<dbReference type="RefSeq" id="WP_011613195.1">
    <property type="nucleotide sequence ID" value="NC_008312.1"/>
</dbReference>
<dbReference type="PROSITE" id="PS52019">
    <property type="entry name" value="PKS_MFAS_DH"/>
    <property type="match status" value="1"/>
</dbReference>